<organism evidence="2 3">
    <name type="scientific">Fodinibius salinus</name>
    <dbReference type="NCBI Taxonomy" id="860790"/>
    <lineage>
        <taxon>Bacteria</taxon>
        <taxon>Pseudomonadati</taxon>
        <taxon>Balneolota</taxon>
        <taxon>Balneolia</taxon>
        <taxon>Balneolales</taxon>
        <taxon>Balneolaceae</taxon>
        <taxon>Fodinibius</taxon>
    </lineage>
</organism>
<keyword evidence="1" id="KW-0812">Transmembrane</keyword>
<accession>A0A5D3YNL4</accession>
<proteinExistence type="predicted"/>
<dbReference type="RefSeq" id="WP_148898184.1">
    <property type="nucleotide sequence ID" value="NZ_VNHY01000001.1"/>
</dbReference>
<comment type="caution">
    <text evidence="2">The sequence shown here is derived from an EMBL/GenBank/DDBJ whole genome shotgun (WGS) entry which is preliminary data.</text>
</comment>
<keyword evidence="3" id="KW-1185">Reference proteome</keyword>
<dbReference type="EMBL" id="VNHY01000001">
    <property type="protein sequence ID" value="TYP95520.1"/>
    <property type="molecule type" value="Genomic_DNA"/>
</dbReference>
<protein>
    <submittedName>
        <fullName evidence="2">Uncharacterized protein</fullName>
    </submittedName>
</protein>
<keyword evidence="1" id="KW-0472">Membrane</keyword>
<feature type="transmembrane region" description="Helical" evidence="1">
    <location>
        <begin position="6"/>
        <end position="24"/>
    </location>
</feature>
<evidence type="ECO:0000313" key="2">
    <source>
        <dbReference type="EMBL" id="TYP95520.1"/>
    </source>
</evidence>
<name>A0A5D3YNL4_9BACT</name>
<evidence type="ECO:0000313" key="3">
    <source>
        <dbReference type="Proteomes" id="UP000324595"/>
    </source>
</evidence>
<dbReference type="AlphaFoldDB" id="A0A5D3YNL4"/>
<sequence length="107" mass="12193">MKKRRFYIWLSVAIMLIMSMNLIISTLHSHHNLELHNSTDFADTGQCLSADNHLCPICGYILQTDPPSDFSFADIFLDVTEVVKDRRDTSTFSPSYNIRKGRSPPMG</sequence>
<keyword evidence="1" id="KW-1133">Transmembrane helix</keyword>
<gene>
    <name evidence="2" type="ORF">LX73_0827</name>
</gene>
<evidence type="ECO:0000256" key="1">
    <source>
        <dbReference type="SAM" id="Phobius"/>
    </source>
</evidence>
<reference evidence="2 3" key="1">
    <citation type="submission" date="2019-07" db="EMBL/GenBank/DDBJ databases">
        <title>Genomic Encyclopedia of Archaeal and Bacterial Type Strains, Phase II (KMG-II): from individual species to whole genera.</title>
        <authorList>
            <person name="Goeker M."/>
        </authorList>
    </citation>
    <scope>NUCLEOTIDE SEQUENCE [LARGE SCALE GENOMIC DNA]</scope>
    <source>
        <strain evidence="2 3">DSM 21935</strain>
    </source>
</reference>
<dbReference type="Proteomes" id="UP000324595">
    <property type="component" value="Unassembled WGS sequence"/>
</dbReference>
<dbReference type="OrthoDB" id="1525299at2"/>